<keyword evidence="6 9" id="KW-0812">Transmembrane</keyword>
<keyword evidence="5" id="KW-0997">Cell inner membrane</keyword>
<dbReference type="GO" id="GO:0022857">
    <property type="term" value="F:transmembrane transporter activity"/>
    <property type="evidence" value="ECO:0007669"/>
    <property type="project" value="InterPro"/>
</dbReference>
<evidence type="ECO:0000256" key="9">
    <source>
        <dbReference type="SAM" id="Phobius"/>
    </source>
</evidence>
<keyword evidence="4" id="KW-1003">Cell membrane</keyword>
<feature type="transmembrane region" description="Helical" evidence="9">
    <location>
        <begin position="296"/>
        <end position="312"/>
    </location>
</feature>
<feature type="transmembrane region" description="Helical" evidence="9">
    <location>
        <begin position="20"/>
        <end position="43"/>
    </location>
</feature>
<protein>
    <submittedName>
        <fullName evidence="10">Ribose ABC transport system, permease protein RbsC (TC 3.A.1.2.1)</fullName>
    </submittedName>
</protein>
<evidence type="ECO:0000256" key="3">
    <source>
        <dbReference type="ARBA" id="ARBA00022448"/>
    </source>
</evidence>
<evidence type="ECO:0000256" key="5">
    <source>
        <dbReference type="ARBA" id="ARBA00022519"/>
    </source>
</evidence>
<gene>
    <name evidence="10" type="ORF">BN1221_00383c</name>
</gene>
<dbReference type="GO" id="GO:0005886">
    <property type="term" value="C:plasma membrane"/>
    <property type="evidence" value="ECO:0007669"/>
    <property type="project" value="UniProtKB-SubCell"/>
</dbReference>
<evidence type="ECO:0000256" key="6">
    <source>
        <dbReference type="ARBA" id="ARBA00022692"/>
    </source>
</evidence>
<dbReference type="CDD" id="cd06579">
    <property type="entry name" value="TM_PBP1_transp_AraH_like"/>
    <property type="match status" value="1"/>
</dbReference>
<keyword evidence="3" id="KW-0813">Transport</keyword>
<feature type="transmembrane region" description="Helical" evidence="9">
    <location>
        <begin position="100"/>
        <end position="119"/>
    </location>
</feature>
<dbReference type="EMBL" id="CGIG01000001">
    <property type="protein sequence ID" value="CPR13979.1"/>
    <property type="molecule type" value="Genomic_DNA"/>
</dbReference>
<dbReference type="RefSeq" id="WP_048635874.1">
    <property type="nucleotide sequence ID" value="NZ_CGIG01000001.1"/>
</dbReference>
<keyword evidence="8 9" id="KW-0472">Membrane</keyword>
<dbReference type="PANTHER" id="PTHR32196">
    <property type="entry name" value="ABC TRANSPORTER PERMEASE PROTEIN YPHD-RELATED-RELATED"/>
    <property type="match status" value="1"/>
</dbReference>
<evidence type="ECO:0000313" key="11">
    <source>
        <dbReference type="Proteomes" id="UP000044377"/>
    </source>
</evidence>
<evidence type="ECO:0000256" key="1">
    <source>
        <dbReference type="ARBA" id="ARBA00004429"/>
    </source>
</evidence>
<evidence type="ECO:0000256" key="7">
    <source>
        <dbReference type="ARBA" id="ARBA00022989"/>
    </source>
</evidence>
<evidence type="ECO:0000256" key="2">
    <source>
        <dbReference type="ARBA" id="ARBA00007942"/>
    </source>
</evidence>
<name>A0A0G4JPX4_9GAMM</name>
<dbReference type="PANTHER" id="PTHR32196:SF21">
    <property type="entry name" value="ABC TRANSPORTER PERMEASE PROTEIN YPHD-RELATED"/>
    <property type="match status" value="1"/>
</dbReference>
<dbReference type="AlphaFoldDB" id="A0A0G4JPX4"/>
<organism evidence="10 11">
    <name type="scientific">Brenneria goodwinii</name>
    <dbReference type="NCBI Taxonomy" id="1109412"/>
    <lineage>
        <taxon>Bacteria</taxon>
        <taxon>Pseudomonadati</taxon>
        <taxon>Pseudomonadota</taxon>
        <taxon>Gammaproteobacteria</taxon>
        <taxon>Enterobacterales</taxon>
        <taxon>Pectobacteriaceae</taxon>
        <taxon>Brenneria</taxon>
    </lineage>
</organism>
<feature type="transmembrane region" description="Helical" evidence="9">
    <location>
        <begin position="211"/>
        <end position="232"/>
    </location>
</feature>
<feature type="transmembrane region" description="Helical" evidence="9">
    <location>
        <begin position="126"/>
        <end position="147"/>
    </location>
</feature>
<keyword evidence="7 9" id="KW-1133">Transmembrane helix</keyword>
<comment type="similarity">
    <text evidence="2">Belongs to the binding-protein-dependent transport system permease family. AraH/RbsC subfamily.</text>
</comment>
<proteinExistence type="inferred from homology"/>
<dbReference type="InterPro" id="IPR001851">
    <property type="entry name" value="ABC_transp_permease"/>
</dbReference>
<keyword evidence="11" id="KW-1185">Reference proteome</keyword>
<sequence length="319" mass="33016">MSEFQTPVLKWRDPVIRQRLSLALATLFVLVAFSLFRPVILSAGNIENILVQSSYLMLFACAQAVVILTRGLDLSLGVSVSLISVVSALVMAQAGLGAGILAGVAVSLAIGLFNGAWIAGLGINPFIVTLGTMNIVMTLATTVSGGFPVAPLADEFLLLARARPFGVPVQIIVAATALIVTHIVLSRTVFGRALTIIGSAPRAARAAGISVRFHLCGAYLVCSMLIALGALMLTARVGAGEPSLGNDLALSSIAAAVLGGMRLRGGEGDVCAAFLGALFVTVFSNCMNLADINGYIQKILLGIVIIVSLGLDKSRTKAR</sequence>
<evidence type="ECO:0000256" key="8">
    <source>
        <dbReference type="ARBA" id="ARBA00023136"/>
    </source>
</evidence>
<evidence type="ECO:0000313" key="10">
    <source>
        <dbReference type="EMBL" id="CPR13979.1"/>
    </source>
</evidence>
<dbReference type="Pfam" id="PF02653">
    <property type="entry name" value="BPD_transp_2"/>
    <property type="match status" value="1"/>
</dbReference>
<feature type="transmembrane region" description="Helical" evidence="9">
    <location>
        <begin position="49"/>
        <end position="69"/>
    </location>
</feature>
<reference evidence="11" key="1">
    <citation type="submission" date="2015-01" db="EMBL/GenBank/DDBJ databases">
        <authorList>
            <person name="Paterson Steve"/>
        </authorList>
    </citation>
    <scope>NUCLEOTIDE SEQUENCE [LARGE SCALE GENOMIC DNA]</scope>
    <source>
        <strain evidence="11">OBR1</strain>
    </source>
</reference>
<accession>A0A0G4JPX4</accession>
<comment type="subcellular location">
    <subcellularLocation>
        <location evidence="1">Cell inner membrane</location>
        <topology evidence="1">Multi-pass membrane protein</topology>
    </subcellularLocation>
</comment>
<dbReference type="STRING" id="1109412.BN1221_00383c"/>
<evidence type="ECO:0000256" key="4">
    <source>
        <dbReference type="ARBA" id="ARBA00022475"/>
    </source>
</evidence>
<dbReference type="Proteomes" id="UP000044377">
    <property type="component" value="Unassembled WGS sequence"/>
</dbReference>
<dbReference type="OrthoDB" id="8843934at2"/>
<feature type="transmembrane region" description="Helical" evidence="9">
    <location>
        <begin position="76"/>
        <end position="94"/>
    </location>
</feature>
<feature type="transmembrane region" description="Helical" evidence="9">
    <location>
        <begin position="167"/>
        <end position="190"/>
    </location>
</feature>